<name>A0A840UBD9_9GAMM</name>
<reference evidence="1 2" key="1">
    <citation type="submission" date="2020-08" db="EMBL/GenBank/DDBJ databases">
        <title>Genomic Encyclopedia of Type Strains, Phase IV (KMG-IV): sequencing the most valuable type-strain genomes for metagenomic binning, comparative biology and taxonomic classification.</title>
        <authorList>
            <person name="Goeker M."/>
        </authorList>
    </citation>
    <scope>NUCLEOTIDE SEQUENCE [LARGE SCALE GENOMIC DNA]</scope>
    <source>
        <strain evidence="1 2">DSM 22359</strain>
    </source>
</reference>
<dbReference type="Proteomes" id="UP000591735">
    <property type="component" value="Unassembled WGS sequence"/>
</dbReference>
<accession>A0A840UBD9</accession>
<sequence length="520" mass="58659">MSQYDIYNIFDMASSHMRPSEEQHVTEVVLHEAVIPVIFVPGVMGSNLKNTEQGGKWRVDDIWSVRGWMTKSAQDRKEILNPHQTEVDPEGNAPTGIKRRYIDYQTRRFIPEESLAKARGWGEVGKMSYGDFLVWLENQLNIDDDAEFEVMQKDLAAYYKIVRQLPEAEAESRANANIQTLGRFNFPVHACGYNWLQSNKDSAATLSQRVGDIIAGYQAARMDCHNAILVTHSMGGLVARYYSEVDGGKDSLLGIVHGVMPTVGAGVFYRRMKCGTEGDWKASQVLGEDGEEMTAVLAQAPGPLQLVPTPQYGSGWLRIEPEGQPNFALPTGDDPYTEIYLEREKWWGMMEPELAMPELETESPDRQQKLETKWKSYQSIIVDKVKPFHQELTNKFNADTYLFYSDSEDHKSYGTIYWRGEDISDRHLRHRAVLKNNQIGTKRTTQEFDAHNSRQVYQRYTVSEPDEPGDGTVPARSGSIGTEGAKDSLIVATAHESAYNDAYARGFTLGSILEIASTWS</sequence>
<gene>
    <name evidence="1" type="ORF">HNR38_001052</name>
</gene>
<keyword evidence="2" id="KW-1185">Reference proteome</keyword>
<comment type="caution">
    <text evidence="1">The sequence shown here is derived from an EMBL/GenBank/DDBJ whole genome shotgun (WGS) entry which is preliminary data.</text>
</comment>
<protein>
    <recommendedName>
        <fullName evidence="3">Alpha/beta hydrolase</fullName>
    </recommendedName>
</protein>
<dbReference type="AlphaFoldDB" id="A0A840UBD9"/>
<proteinExistence type="predicted"/>
<evidence type="ECO:0000313" key="2">
    <source>
        <dbReference type="Proteomes" id="UP000591735"/>
    </source>
</evidence>
<dbReference type="Gene3D" id="3.40.50.1820">
    <property type="entry name" value="alpha/beta hydrolase"/>
    <property type="match status" value="1"/>
</dbReference>
<dbReference type="SUPFAM" id="SSF53474">
    <property type="entry name" value="alpha/beta-Hydrolases"/>
    <property type="match status" value="1"/>
</dbReference>
<evidence type="ECO:0000313" key="1">
    <source>
        <dbReference type="EMBL" id="MBB5320580.1"/>
    </source>
</evidence>
<organism evidence="1 2">
    <name type="scientific">Marinobacter oulmenensis</name>
    <dbReference type="NCBI Taxonomy" id="643747"/>
    <lineage>
        <taxon>Bacteria</taxon>
        <taxon>Pseudomonadati</taxon>
        <taxon>Pseudomonadota</taxon>
        <taxon>Gammaproteobacteria</taxon>
        <taxon>Pseudomonadales</taxon>
        <taxon>Marinobacteraceae</taxon>
        <taxon>Marinobacter</taxon>
    </lineage>
</organism>
<dbReference type="InterPro" id="IPR029058">
    <property type="entry name" value="AB_hydrolase_fold"/>
</dbReference>
<dbReference type="EMBL" id="JACHFE010000002">
    <property type="protein sequence ID" value="MBB5320580.1"/>
    <property type="molecule type" value="Genomic_DNA"/>
</dbReference>
<evidence type="ECO:0008006" key="3">
    <source>
        <dbReference type="Google" id="ProtNLM"/>
    </source>
</evidence>
<dbReference type="RefSeq" id="WP_183700498.1">
    <property type="nucleotide sequence ID" value="NZ_JACHFE010000002.1"/>
</dbReference>